<comment type="caution">
    <text evidence="2">The sequence shown here is derived from an EMBL/GenBank/DDBJ whole genome shotgun (WGS) entry which is preliminary data.</text>
</comment>
<feature type="region of interest" description="Disordered" evidence="1">
    <location>
        <begin position="140"/>
        <end position="159"/>
    </location>
</feature>
<protein>
    <submittedName>
        <fullName evidence="2">Uncharacterized protein</fullName>
    </submittedName>
</protein>
<accession>A0A3L6Q852</accession>
<organism evidence="2 3">
    <name type="scientific">Panicum miliaceum</name>
    <name type="common">Proso millet</name>
    <name type="synonym">Broomcorn millet</name>
    <dbReference type="NCBI Taxonomy" id="4540"/>
    <lineage>
        <taxon>Eukaryota</taxon>
        <taxon>Viridiplantae</taxon>
        <taxon>Streptophyta</taxon>
        <taxon>Embryophyta</taxon>
        <taxon>Tracheophyta</taxon>
        <taxon>Spermatophyta</taxon>
        <taxon>Magnoliopsida</taxon>
        <taxon>Liliopsida</taxon>
        <taxon>Poales</taxon>
        <taxon>Poaceae</taxon>
        <taxon>PACMAD clade</taxon>
        <taxon>Panicoideae</taxon>
        <taxon>Panicodae</taxon>
        <taxon>Paniceae</taxon>
        <taxon>Panicinae</taxon>
        <taxon>Panicum</taxon>
        <taxon>Panicum sect. Panicum</taxon>
    </lineage>
</organism>
<evidence type="ECO:0000313" key="3">
    <source>
        <dbReference type="Proteomes" id="UP000275267"/>
    </source>
</evidence>
<dbReference type="EMBL" id="PQIB02000013">
    <property type="protein sequence ID" value="RLM73806.1"/>
    <property type="molecule type" value="Genomic_DNA"/>
</dbReference>
<reference evidence="3" key="1">
    <citation type="journal article" date="2019" name="Nat. Commun.">
        <title>The genome of broomcorn millet.</title>
        <authorList>
            <person name="Zou C."/>
            <person name="Miki D."/>
            <person name="Li D."/>
            <person name="Tang Q."/>
            <person name="Xiao L."/>
            <person name="Rajput S."/>
            <person name="Deng P."/>
            <person name="Jia W."/>
            <person name="Huang R."/>
            <person name="Zhang M."/>
            <person name="Sun Y."/>
            <person name="Hu J."/>
            <person name="Fu X."/>
            <person name="Schnable P.S."/>
            <person name="Li F."/>
            <person name="Zhang H."/>
            <person name="Feng B."/>
            <person name="Zhu X."/>
            <person name="Liu R."/>
            <person name="Schnable J.C."/>
            <person name="Zhu J.-K."/>
            <person name="Zhang H."/>
        </authorList>
    </citation>
    <scope>NUCLEOTIDE SEQUENCE [LARGE SCALE GENOMIC DNA]</scope>
</reference>
<name>A0A3L6Q852_PANMI</name>
<evidence type="ECO:0000313" key="2">
    <source>
        <dbReference type="EMBL" id="RLM73806.1"/>
    </source>
</evidence>
<gene>
    <name evidence="2" type="ORF">C2845_PM15G15470</name>
</gene>
<dbReference type="AlphaFoldDB" id="A0A3L6Q852"/>
<feature type="compositionally biased region" description="Basic and acidic residues" evidence="1">
    <location>
        <begin position="142"/>
        <end position="159"/>
    </location>
</feature>
<dbReference type="OrthoDB" id="1591000at2759"/>
<evidence type="ECO:0000256" key="1">
    <source>
        <dbReference type="SAM" id="MobiDB-lite"/>
    </source>
</evidence>
<sequence>MGGFDQQVKERTKELRHLKEKAMRGIRVAGESCKKAWSKHTLPLDPAPFRPRAAAPAASHPGRHAAPACCHAGLAARPAAALAVGLPYRPHWLLGSATSLVSVSPCWRPPRPRLGLGRRFRLAAGLDLSHLAAGVAARWPARGRDSHQEREEHREEGDALEHHGCGARWGLLLWILVGEKQRKRAPLVEGKN</sequence>
<proteinExistence type="predicted"/>
<keyword evidence="3" id="KW-1185">Reference proteome</keyword>
<dbReference type="Proteomes" id="UP000275267">
    <property type="component" value="Unassembled WGS sequence"/>
</dbReference>